<comment type="caution">
    <text evidence="2">The sequence shown here is derived from an EMBL/GenBank/DDBJ whole genome shotgun (WGS) entry which is preliminary data.</text>
</comment>
<dbReference type="AlphaFoldDB" id="A0AAD7HWT8"/>
<gene>
    <name evidence="2" type="ORF">B0H16DRAFT_221360</name>
</gene>
<evidence type="ECO:0000313" key="2">
    <source>
        <dbReference type="EMBL" id="KAJ7730142.1"/>
    </source>
</evidence>
<dbReference type="Pfam" id="PF13302">
    <property type="entry name" value="Acetyltransf_3"/>
    <property type="match status" value="1"/>
</dbReference>
<dbReference type="CDD" id="cd04301">
    <property type="entry name" value="NAT_SF"/>
    <property type="match status" value="1"/>
</dbReference>
<dbReference type="EMBL" id="JARKIB010000161">
    <property type="protein sequence ID" value="KAJ7730142.1"/>
    <property type="molecule type" value="Genomic_DNA"/>
</dbReference>
<dbReference type="SUPFAM" id="SSF55729">
    <property type="entry name" value="Acyl-CoA N-acyltransferases (Nat)"/>
    <property type="match status" value="1"/>
</dbReference>
<evidence type="ECO:0000259" key="1">
    <source>
        <dbReference type="PROSITE" id="PS51186"/>
    </source>
</evidence>
<keyword evidence="3" id="KW-1185">Reference proteome</keyword>
<name>A0AAD7HWT8_9AGAR</name>
<dbReference type="Gene3D" id="3.40.630.30">
    <property type="match status" value="1"/>
</dbReference>
<proteinExistence type="predicted"/>
<dbReference type="PANTHER" id="PTHR43328">
    <property type="entry name" value="ACETYLTRANSFERASE-RELATED"/>
    <property type="match status" value="1"/>
</dbReference>
<dbReference type="Proteomes" id="UP001215598">
    <property type="component" value="Unassembled WGS sequence"/>
</dbReference>
<protein>
    <submittedName>
        <fullName evidence="2">Acyl-CoA N-acyltransferase</fullName>
    </submittedName>
</protein>
<dbReference type="InterPro" id="IPR016181">
    <property type="entry name" value="Acyl_CoA_acyltransferase"/>
</dbReference>
<evidence type="ECO:0000313" key="3">
    <source>
        <dbReference type="Proteomes" id="UP001215598"/>
    </source>
</evidence>
<accession>A0AAD7HWT8</accession>
<dbReference type="PROSITE" id="PS51186">
    <property type="entry name" value="GNAT"/>
    <property type="match status" value="1"/>
</dbReference>
<sequence length="261" mass="29149">MTTLTPMTLVLNPAEDIPEAFILDSASLRTKVSAQTPIRFTALSEPYISLPAPFERFHLGAMRQSDVPQDAAMMSDVRVARALVGPAFPMPLVNTQRWLIRERSNVTGLFADYGEGKFRPALSAPFCILRERLEDGTEVYVGQVTMYYCGEGEKRRTPVNDAWEEWRTRTHVWEIGAALRPEYHGKGLASAAVNVVMNEWAVPQMGCTEVRAQCFMSNLGSVKLWEKHGFVEDPELRGVVNVPEAKGGGVEPDCVLIWHLK</sequence>
<feature type="domain" description="N-acetyltransferase" evidence="1">
    <location>
        <begin position="90"/>
        <end position="249"/>
    </location>
</feature>
<dbReference type="PANTHER" id="PTHR43328:SF1">
    <property type="entry name" value="N-ACETYLTRANSFERASE DOMAIN-CONTAINING PROTEIN"/>
    <property type="match status" value="1"/>
</dbReference>
<dbReference type="InterPro" id="IPR000182">
    <property type="entry name" value="GNAT_dom"/>
</dbReference>
<dbReference type="GO" id="GO:0016747">
    <property type="term" value="F:acyltransferase activity, transferring groups other than amino-acyl groups"/>
    <property type="evidence" value="ECO:0007669"/>
    <property type="project" value="InterPro"/>
</dbReference>
<organism evidence="2 3">
    <name type="scientific">Mycena metata</name>
    <dbReference type="NCBI Taxonomy" id="1033252"/>
    <lineage>
        <taxon>Eukaryota</taxon>
        <taxon>Fungi</taxon>
        <taxon>Dikarya</taxon>
        <taxon>Basidiomycota</taxon>
        <taxon>Agaricomycotina</taxon>
        <taxon>Agaricomycetes</taxon>
        <taxon>Agaricomycetidae</taxon>
        <taxon>Agaricales</taxon>
        <taxon>Marasmiineae</taxon>
        <taxon>Mycenaceae</taxon>
        <taxon>Mycena</taxon>
    </lineage>
</organism>
<reference evidence="2" key="1">
    <citation type="submission" date="2023-03" db="EMBL/GenBank/DDBJ databases">
        <title>Massive genome expansion in bonnet fungi (Mycena s.s.) driven by repeated elements and novel gene families across ecological guilds.</title>
        <authorList>
            <consortium name="Lawrence Berkeley National Laboratory"/>
            <person name="Harder C.B."/>
            <person name="Miyauchi S."/>
            <person name="Viragh M."/>
            <person name="Kuo A."/>
            <person name="Thoen E."/>
            <person name="Andreopoulos B."/>
            <person name="Lu D."/>
            <person name="Skrede I."/>
            <person name="Drula E."/>
            <person name="Henrissat B."/>
            <person name="Morin E."/>
            <person name="Kohler A."/>
            <person name="Barry K."/>
            <person name="LaButti K."/>
            <person name="Morin E."/>
            <person name="Salamov A."/>
            <person name="Lipzen A."/>
            <person name="Mereny Z."/>
            <person name="Hegedus B."/>
            <person name="Baldrian P."/>
            <person name="Stursova M."/>
            <person name="Weitz H."/>
            <person name="Taylor A."/>
            <person name="Grigoriev I.V."/>
            <person name="Nagy L.G."/>
            <person name="Martin F."/>
            <person name="Kauserud H."/>
        </authorList>
    </citation>
    <scope>NUCLEOTIDE SEQUENCE</scope>
    <source>
        <strain evidence="2">CBHHK182m</strain>
    </source>
</reference>